<proteinExistence type="predicted"/>
<dbReference type="RefSeq" id="WP_345272235.1">
    <property type="nucleotide sequence ID" value="NZ_BAABIM010000005.1"/>
</dbReference>
<evidence type="ECO:0000313" key="2">
    <source>
        <dbReference type="Proteomes" id="UP001500621"/>
    </source>
</evidence>
<keyword evidence="2" id="KW-1185">Reference proteome</keyword>
<evidence type="ECO:0000313" key="1">
    <source>
        <dbReference type="EMBL" id="GAA4699202.1"/>
    </source>
</evidence>
<organism evidence="1 2">
    <name type="scientific">Nocardioides nanhaiensis</name>
    <dbReference type="NCBI Taxonomy" id="1476871"/>
    <lineage>
        <taxon>Bacteria</taxon>
        <taxon>Bacillati</taxon>
        <taxon>Actinomycetota</taxon>
        <taxon>Actinomycetes</taxon>
        <taxon>Propionibacteriales</taxon>
        <taxon>Nocardioidaceae</taxon>
        <taxon>Nocardioides</taxon>
    </lineage>
</organism>
<evidence type="ECO:0008006" key="3">
    <source>
        <dbReference type="Google" id="ProtNLM"/>
    </source>
</evidence>
<dbReference type="Proteomes" id="UP001500621">
    <property type="component" value="Unassembled WGS sequence"/>
</dbReference>
<comment type="caution">
    <text evidence="1">The sequence shown here is derived from an EMBL/GenBank/DDBJ whole genome shotgun (WGS) entry which is preliminary data.</text>
</comment>
<dbReference type="EMBL" id="BAABIM010000005">
    <property type="protein sequence ID" value="GAA4699202.1"/>
    <property type="molecule type" value="Genomic_DNA"/>
</dbReference>
<name>A0ABP8X1W2_9ACTN</name>
<reference evidence="2" key="1">
    <citation type="journal article" date="2019" name="Int. J. Syst. Evol. Microbiol.">
        <title>The Global Catalogue of Microorganisms (GCM) 10K type strain sequencing project: providing services to taxonomists for standard genome sequencing and annotation.</title>
        <authorList>
            <consortium name="The Broad Institute Genomics Platform"/>
            <consortium name="The Broad Institute Genome Sequencing Center for Infectious Disease"/>
            <person name="Wu L."/>
            <person name="Ma J."/>
        </authorList>
    </citation>
    <scope>NUCLEOTIDE SEQUENCE [LARGE SCALE GENOMIC DNA]</scope>
    <source>
        <strain evidence="2">JCM 18127</strain>
    </source>
</reference>
<gene>
    <name evidence="1" type="ORF">GCM10023226_42470</name>
</gene>
<protein>
    <recommendedName>
        <fullName evidence="3">MmcQ/YjbR family DNA-binding protein</fullName>
    </recommendedName>
</protein>
<sequence>MGTEIDVAEALRRVGAVALALPEVVEEDAWVGVRWRVRGRTFAQVLEVVDGRPPGLGTPLSPAPGERPVVLHFHAAPEDVLTLRHVGPPWFKTLWGPSSMLLRLPPEPDWGEVAEVVVDSFRVLAPRYLAARLP</sequence>
<accession>A0ABP8X1W2</accession>